<dbReference type="Pfam" id="PF13620">
    <property type="entry name" value="CarboxypepD_reg"/>
    <property type="match status" value="1"/>
</dbReference>
<keyword evidence="2" id="KW-0472">Membrane</keyword>
<dbReference type="Gene3D" id="2.60.40.1120">
    <property type="entry name" value="Carboxypeptidase-like, regulatory domain"/>
    <property type="match status" value="1"/>
</dbReference>
<evidence type="ECO:0000313" key="8">
    <source>
        <dbReference type="Proteomes" id="UP001580928"/>
    </source>
</evidence>
<evidence type="ECO:0000256" key="2">
    <source>
        <dbReference type="ARBA" id="ARBA00023136"/>
    </source>
</evidence>
<keyword evidence="3" id="KW-0998">Cell outer membrane</keyword>
<comment type="caution">
    <text evidence="7">The sequence shown here is derived from an EMBL/GenBank/DDBJ whole genome shotgun (WGS) entry which is preliminary data.</text>
</comment>
<evidence type="ECO:0000313" key="7">
    <source>
        <dbReference type="EMBL" id="MFB5945239.1"/>
    </source>
</evidence>
<keyword evidence="5" id="KW-0732">Signal</keyword>
<feature type="chain" id="PRO_5045218404" evidence="5">
    <location>
        <begin position="21"/>
        <end position="925"/>
    </location>
</feature>
<dbReference type="SUPFAM" id="SSF49464">
    <property type="entry name" value="Carboxypeptidase regulatory domain-like"/>
    <property type="match status" value="1"/>
</dbReference>
<proteinExistence type="predicted"/>
<dbReference type="EMBL" id="JBBVGT010000002">
    <property type="protein sequence ID" value="MFB5945239.1"/>
    <property type="molecule type" value="Genomic_DNA"/>
</dbReference>
<evidence type="ECO:0000256" key="4">
    <source>
        <dbReference type="SAM" id="MobiDB-lite"/>
    </source>
</evidence>
<name>A0ABV5CCF0_9SPHI</name>
<sequence>MIKGLFLAPFLVFIALMASAQSSVSGVVRDSLTNDPLMGARVELRSAADSLMKSASSEEKGNFHFVNIPNGSYTLKIYFVGFKPYQKKFVLNAENTSEAFNVLLPLDMTILSAVDINAEPPMVVLKGDTTEFNAGAFTTEPYADADALIGQLPGAEIDGEGKLTFQGEEVQRIMVDGKEFFSTDPRIAMKTIPADIISKLQVIDEQSDQAKFTGFDDGERKKVINIVTKPDRRHGYFGKIAGGYGNSERYNTGGSYNIFNGERRISFNAVSNNVNQRDFSMENLAGGETLDGRGRSRGRGRNNAGAGLRNTNNIAMNYNNEWGDKVDLNANYSFNKTDSYTESLINREYLIGNKSNQLNVQQLNTSGKNLSHRANIRFEYEVDSNNSISFRPSIQYQKSGMFLSSTNNTMLSTEEPVNASVRDNQNDHKNFNISGDFSYRRRLNDKGRTVSLSVNGSLNSNKGLAYNLSMNEFYQDYLLNRIDTVNNENNTHANGNGLTGRLAYTEPISENSRLQINYSIRNTNNYSNRETFEFLAETGQFVELNEQLSNEFRNDYVYHSGGLGYQYNVEDFRFDLGLDMQRARLQNHQFFPDEELNSSSFNSYLPNASLTYRFSKSKDIRVNYNTATNAPNINQLQNVINNQNSLNVRVGNPDLKQEYGHRFSLRYKTVNRETSANFAANIDAEFSNNHIVNSTFIAEQDTLISPDLLLGKGGRFTKPENVDGYYRLRGNANIGIPIEKLKINLSMNTGVFHTRDIGLLNNEISYANSSGINQRISVNSKISQKIIFSFSYGGNYSVVRNNMNPDLSYNFYNQNLRNDFTFIFLKGMRISSTFNYNYNTGLTSDDSQRFILWNASIGKKLFARQQGEIAISAYDILNTNTNISRNISEQFIEDRESIMLNQYFILSFTYNVRKFGGNSNRPRRM</sequence>
<dbReference type="InterPro" id="IPR036942">
    <property type="entry name" value="Beta-barrel_TonB_sf"/>
</dbReference>
<evidence type="ECO:0000256" key="1">
    <source>
        <dbReference type="ARBA" id="ARBA00004442"/>
    </source>
</evidence>
<evidence type="ECO:0000259" key="6">
    <source>
        <dbReference type="Pfam" id="PF14905"/>
    </source>
</evidence>
<evidence type="ECO:0000256" key="3">
    <source>
        <dbReference type="ARBA" id="ARBA00023237"/>
    </source>
</evidence>
<evidence type="ECO:0000256" key="5">
    <source>
        <dbReference type="SAM" id="SignalP"/>
    </source>
</evidence>
<protein>
    <submittedName>
        <fullName evidence="7">TonB-dependent receptor</fullName>
    </submittedName>
</protein>
<keyword evidence="7" id="KW-0675">Receptor</keyword>
<feature type="domain" description="Outer membrane protein beta-barrel" evidence="6">
    <location>
        <begin position="442"/>
        <end position="910"/>
    </location>
</feature>
<dbReference type="Pfam" id="PF14905">
    <property type="entry name" value="OMP_b-brl_3"/>
    <property type="match status" value="1"/>
</dbReference>
<gene>
    <name evidence="7" type="ORF">WKR92_05315</name>
</gene>
<dbReference type="RefSeq" id="WP_375556782.1">
    <property type="nucleotide sequence ID" value="NZ_JBBVGT010000002.1"/>
</dbReference>
<dbReference type="SUPFAM" id="SSF56935">
    <property type="entry name" value="Porins"/>
    <property type="match status" value="1"/>
</dbReference>
<comment type="subcellular location">
    <subcellularLocation>
        <location evidence="1">Cell outer membrane</location>
    </subcellularLocation>
</comment>
<accession>A0ABV5CCF0</accession>
<dbReference type="Gene3D" id="2.40.170.20">
    <property type="entry name" value="TonB-dependent receptor, beta-barrel domain"/>
    <property type="match status" value="1"/>
</dbReference>
<dbReference type="Proteomes" id="UP001580928">
    <property type="component" value="Unassembled WGS sequence"/>
</dbReference>
<dbReference type="InterPro" id="IPR041700">
    <property type="entry name" value="OMP_b-brl_3"/>
</dbReference>
<organism evidence="7 8">
    <name type="scientific">Albibacterium profundi</name>
    <dbReference type="NCBI Taxonomy" id="3134906"/>
    <lineage>
        <taxon>Bacteria</taxon>
        <taxon>Pseudomonadati</taxon>
        <taxon>Bacteroidota</taxon>
        <taxon>Sphingobacteriia</taxon>
        <taxon>Sphingobacteriales</taxon>
        <taxon>Sphingobacteriaceae</taxon>
        <taxon>Albibacterium</taxon>
    </lineage>
</organism>
<feature type="region of interest" description="Disordered" evidence="4">
    <location>
        <begin position="285"/>
        <end position="308"/>
    </location>
</feature>
<feature type="signal peptide" evidence="5">
    <location>
        <begin position="1"/>
        <end position="20"/>
    </location>
</feature>
<keyword evidence="8" id="KW-1185">Reference proteome</keyword>
<dbReference type="InterPro" id="IPR008969">
    <property type="entry name" value="CarboxyPept-like_regulatory"/>
</dbReference>
<reference evidence="7 8" key="1">
    <citation type="submission" date="2024-04" db="EMBL/GenBank/DDBJ databases">
        <title>Albibacterium profundi sp. nov., isolated from sediment of the Challenger Deep of Mariana Trench.</title>
        <authorList>
            <person name="Wang Y."/>
        </authorList>
    </citation>
    <scope>NUCLEOTIDE SEQUENCE [LARGE SCALE GENOMIC DNA]</scope>
    <source>
        <strain evidence="7 8">RHL897</strain>
    </source>
</reference>